<proteinExistence type="predicted"/>
<evidence type="ECO:0000313" key="1">
    <source>
        <dbReference type="EMBL" id="PXX76057.1"/>
    </source>
</evidence>
<gene>
    <name evidence="1" type="ORF">DES51_11534</name>
</gene>
<dbReference type="Proteomes" id="UP000247612">
    <property type="component" value="Unassembled WGS sequence"/>
</dbReference>
<dbReference type="OrthoDB" id="1644853at2"/>
<protein>
    <submittedName>
        <fullName evidence="1">Uncharacterized protein</fullName>
    </submittedName>
</protein>
<name>A0A318KIZ8_9FIRM</name>
<comment type="caution">
    <text evidence="1">The sequence shown here is derived from an EMBL/GenBank/DDBJ whole genome shotgun (WGS) entry which is preliminary data.</text>
</comment>
<dbReference type="EMBL" id="QJKH01000015">
    <property type="protein sequence ID" value="PXX76057.1"/>
    <property type="molecule type" value="Genomic_DNA"/>
</dbReference>
<dbReference type="RefSeq" id="WP_022939362.1">
    <property type="nucleotide sequence ID" value="NZ_CABKRQ010000009.1"/>
</dbReference>
<dbReference type="AlphaFoldDB" id="A0A318KIZ8"/>
<accession>A0A318KIZ8</accession>
<organism evidence="1 2">
    <name type="scientific">Dielma fastidiosa</name>
    <dbReference type="NCBI Taxonomy" id="1034346"/>
    <lineage>
        <taxon>Bacteria</taxon>
        <taxon>Bacillati</taxon>
        <taxon>Bacillota</taxon>
        <taxon>Erysipelotrichia</taxon>
        <taxon>Erysipelotrichales</taxon>
        <taxon>Erysipelotrichaceae</taxon>
        <taxon>Dielma</taxon>
    </lineage>
</organism>
<evidence type="ECO:0000313" key="2">
    <source>
        <dbReference type="Proteomes" id="UP000247612"/>
    </source>
</evidence>
<reference evidence="1 2" key="1">
    <citation type="submission" date="2018-05" db="EMBL/GenBank/DDBJ databases">
        <title>Genomic Encyclopedia of Type Strains, Phase IV (KMG-IV): sequencing the most valuable type-strain genomes for metagenomic binning, comparative biology and taxonomic classification.</title>
        <authorList>
            <person name="Goeker M."/>
        </authorList>
    </citation>
    <scope>NUCLEOTIDE SEQUENCE [LARGE SCALE GENOMIC DNA]</scope>
    <source>
        <strain evidence="1 2">JC118</strain>
    </source>
</reference>
<sequence length="80" mass="9503">MVKKQKQKFDEMDLIAKDEFTLCKCLNCGYEQEVPSWLIDEINDINKECNLDDHFVDGCSRCNKDTMVTMKYYQSVKEHK</sequence>
<keyword evidence="2" id="KW-1185">Reference proteome</keyword>